<evidence type="ECO:0000256" key="2">
    <source>
        <dbReference type="ARBA" id="ARBA00022801"/>
    </source>
</evidence>
<feature type="domain" description="Thioesterase TesA-like" evidence="4">
    <location>
        <begin position="42"/>
        <end position="267"/>
    </location>
</feature>
<dbReference type="GO" id="GO:0016787">
    <property type="term" value="F:hydrolase activity"/>
    <property type="evidence" value="ECO:0007669"/>
    <property type="project" value="UniProtKB-KW"/>
</dbReference>
<dbReference type="InterPro" id="IPR020802">
    <property type="entry name" value="TesA-like"/>
</dbReference>
<evidence type="ECO:0000313" key="6">
    <source>
        <dbReference type="Proteomes" id="UP001499884"/>
    </source>
</evidence>
<organism evidence="5 6">
    <name type="scientific">Streptomyces tremellae</name>
    <dbReference type="NCBI Taxonomy" id="1124239"/>
    <lineage>
        <taxon>Bacteria</taxon>
        <taxon>Bacillati</taxon>
        <taxon>Actinomycetota</taxon>
        <taxon>Actinomycetes</taxon>
        <taxon>Kitasatosporales</taxon>
        <taxon>Streptomycetaceae</taxon>
        <taxon>Streptomyces</taxon>
    </lineage>
</organism>
<feature type="compositionally biased region" description="Low complexity" evidence="3">
    <location>
        <begin position="1"/>
        <end position="16"/>
    </location>
</feature>
<feature type="region of interest" description="Disordered" evidence="3">
    <location>
        <begin position="1"/>
        <end position="20"/>
    </location>
</feature>
<accession>A0ABP7FF20</accession>
<dbReference type="InterPro" id="IPR001031">
    <property type="entry name" value="Thioesterase"/>
</dbReference>
<dbReference type="Gene3D" id="3.40.50.1820">
    <property type="entry name" value="alpha/beta hydrolase"/>
    <property type="match status" value="1"/>
</dbReference>
<dbReference type="Proteomes" id="UP001499884">
    <property type="component" value="Unassembled WGS sequence"/>
</dbReference>
<name>A0ABP7FF20_9ACTN</name>
<reference evidence="6" key="1">
    <citation type="journal article" date="2019" name="Int. J. Syst. Evol. Microbiol.">
        <title>The Global Catalogue of Microorganisms (GCM) 10K type strain sequencing project: providing services to taxonomists for standard genome sequencing and annotation.</title>
        <authorList>
            <consortium name="The Broad Institute Genomics Platform"/>
            <consortium name="The Broad Institute Genome Sequencing Center for Infectious Disease"/>
            <person name="Wu L."/>
            <person name="Ma J."/>
        </authorList>
    </citation>
    <scope>NUCLEOTIDE SEQUENCE [LARGE SCALE GENOMIC DNA]</scope>
    <source>
        <strain evidence="6">JCM 30846</strain>
    </source>
</reference>
<dbReference type="InterPro" id="IPR012223">
    <property type="entry name" value="TEII"/>
</dbReference>
<dbReference type="RefSeq" id="WP_345648734.1">
    <property type="nucleotide sequence ID" value="NZ_BAABEP010000027.1"/>
</dbReference>
<dbReference type="SUPFAM" id="SSF53474">
    <property type="entry name" value="alpha/beta-Hydrolases"/>
    <property type="match status" value="1"/>
</dbReference>
<evidence type="ECO:0000256" key="3">
    <source>
        <dbReference type="SAM" id="MobiDB-lite"/>
    </source>
</evidence>
<keyword evidence="2 5" id="KW-0378">Hydrolase</keyword>
<gene>
    <name evidence="5" type="ORF">GCM10023082_38360</name>
</gene>
<dbReference type="Pfam" id="PF00975">
    <property type="entry name" value="Thioesterase"/>
    <property type="match status" value="1"/>
</dbReference>
<protein>
    <submittedName>
        <fullName evidence="5">Alpha/beta fold hydrolase</fullName>
    </submittedName>
</protein>
<comment type="caution">
    <text evidence="5">The sequence shown here is derived from an EMBL/GenBank/DDBJ whole genome shotgun (WGS) entry which is preliminary data.</text>
</comment>
<dbReference type="InterPro" id="IPR029058">
    <property type="entry name" value="AB_hydrolase_fold"/>
</dbReference>
<evidence type="ECO:0000313" key="5">
    <source>
        <dbReference type="EMBL" id="GAA3737459.1"/>
    </source>
</evidence>
<dbReference type="PANTHER" id="PTHR11487">
    <property type="entry name" value="THIOESTERASE"/>
    <property type="match status" value="1"/>
</dbReference>
<dbReference type="PANTHER" id="PTHR11487:SF0">
    <property type="entry name" value="S-ACYL FATTY ACID SYNTHASE THIOESTERASE, MEDIUM CHAIN"/>
    <property type="match status" value="1"/>
</dbReference>
<proteinExistence type="inferred from homology"/>
<evidence type="ECO:0000256" key="1">
    <source>
        <dbReference type="ARBA" id="ARBA00007169"/>
    </source>
</evidence>
<dbReference type="EMBL" id="BAABEP010000027">
    <property type="protein sequence ID" value="GAA3737459.1"/>
    <property type="molecule type" value="Genomic_DNA"/>
</dbReference>
<comment type="similarity">
    <text evidence="1">Belongs to the thioesterase family.</text>
</comment>
<keyword evidence="6" id="KW-1185">Reference proteome</keyword>
<evidence type="ECO:0000259" key="4">
    <source>
        <dbReference type="SMART" id="SM00824"/>
    </source>
</evidence>
<sequence>MSHAATPSGAAGAAEPGRADPDMWLRRLRATPEPAPEAPLLVCFPHAGGAASSFRPLAAALGGAAETVAVQYPGRQDRYAEPCVDDLDELAALVAEALRPGDGEQERPTAFFGHSMGATLAFAVARLLEGAGTRGPVGLFASARKAPSVPEERRVHLLGDAEVVAELKSLGGTAAGALDDEELVRLVLPAVRSDYRALETYRPRPGERLGCPVTAVLGDADPRVCPAQAAAWAGHTRTDFWIRVLPGGHFYLNDQVEAVADLVRERLAAWVG</sequence>
<dbReference type="SMART" id="SM00824">
    <property type="entry name" value="PKS_TE"/>
    <property type="match status" value="1"/>
</dbReference>